<gene>
    <name evidence="5" type="ORF">AAEO60_10465</name>
</gene>
<evidence type="ECO:0000313" key="6">
    <source>
        <dbReference type="Proteomes" id="UP001497045"/>
    </source>
</evidence>
<keyword evidence="2" id="KW-0238">DNA-binding</keyword>
<protein>
    <submittedName>
        <fullName evidence="5">LuxR C-terminal-related transcriptional regulator</fullName>
    </submittedName>
</protein>
<evidence type="ECO:0000256" key="3">
    <source>
        <dbReference type="ARBA" id="ARBA00023163"/>
    </source>
</evidence>
<dbReference type="PANTHER" id="PTHR44688">
    <property type="entry name" value="DNA-BINDING TRANSCRIPTIONAL ACTIVATOR DEVR_DOSR"/>
    <property type="match status" value="1"/>
</dbReference>
<dbReference type="InterPro" id="IPR016032">
    <property type="entry name" value="Sig_transdc_resp-reg_C-effctor"/>
</dbReference>
<evidence type="ECO:0000259" key="4">
    <source>
        <dbReference type="PROSITE" id="PS50043"/>
    </source>
</evidence>
<dbReference type="SUPFAM" id="SSF46894">
    <property type="entry name" value="C-terminal effector domain of the bipartite response regulators"/>
    <property type="match status" value="1"/>
</dbReference>
<keyword evidence="3" id="KW-0804">Transcription</keyword>
<dbReference type="CDD" id="cd06170">
    <property type="entry name" value="LuxR_C_like"/>
    <property type="match status" value="1"/>
</dbReference>
<sequence length="227" mass="25433">MLPIPGSVIDQLLASIRDLMPIAGASCYFVDEQGRPFGHRLDGLSREQLQEYRQDYCECDPFLPALHQPSGKDIVALQDISAHRDIAGYLEGFLHRHGYCDEVEMFFRRPDGRIAMGIGMIRDERSGRFRASDLELIEKVKPFLHLALAAYLNASTDDAKWRASAFASQLTNREVEVVQHLLSGASNREIANLCNVTVATVKAHFFNIFGKTGVSSRTELVTRLLSH</sequence>
<comment type="caution">
    <text evidence="5">The sequence shown here is derived from an EMBL/GenBank/DDBJ whole genome shotgun (WGS) entry which is preliminary data.</text>
</comment>
<feature type="domain" description="HTH luxR-type" evidence="4">
    <location>
        <begin position="163"/>
        <end position="227"/>
    </location>
</feature>
<keyword evidence="1" id="KW-0805">Transcription regulation</keyword>
<dbReference type="Proteomes" id="UP001497045">
    <property type="component" value="Unassembled WGS sequence"/>
</dbReference>
<dbReference type="RefSeq" id="WP_341673662.1">
    <property type="nucleotide sequence ID" value="NZ_JBBYHV010000002.1"/>
</dbReference>
<dbReference type="PROSITE" id="PS50043">
    <property type="entry name" value="HTH_LUXR_2"/>
    <property type="match status" value="1"/>
</dbReference>
<evidence type="ECO:0000256" key="2">
    <source>
        <dbReference type="ARBA" id="ARBA00023125"/>
    </source>
</evidence>
<organism evidence="5 6">
    <name type="scientific">Aurantiacibacter gilvus</name>
    <dbReference type="NCBI Taxonomy" id="3139141"/>
    <lineage>
        <taxon>Bacteria</taxon>
        <taxon>Pseudomonadati</taxon>
        <taxon>Pseudomonadota</taxon>
        <taxon>Alphaproteobacteria</taxon>
        <taxon>Sphingomonadales</taxon>
        <taxon>Erythrobacteraceae</taxon>
        <taxon>Aurantiacibacter</taxon>
    </lineage>
</organism>
<dbReference type="Gene3D" id="1.10.10.10">
    <property type="entry name" value="Winged helix-like DNA-binding domain superfamily/Winged helix DNA-binding domain"/>
    <property type="match status" value="1"/>
</dbReference>
<dbReference type="PROSITE" id="PS00622">
    <property type="entry name" value="HTH_LUXR_1"/>
    <property type="match status" value="1"/>
</dbReference>
<evidence type="ECO:0000256" key="1">
    <source>
        <dbReference type="ARBA" id="ARBA00023015"/>
    </source>
</evidence>
<reference evidence="5 6" key="1">
    <citation type="submission" date="2024-04" db="EMBL/GenBank/DDBJ databases">
        <title>Aurantiacibacter sp. DGU6 16S ribosomal RNA gene Genome sequencing and assembly.</title>
        <authorList>
            <person name="Park S."/>
        </authorList>
    </citation>
    <scope>NUCLEOTIDE SEQUENCE [LARGE SCALE GENOMIC DNA]</scope>
    <source>
        <strain evidence="5 6">DGU6</strain>
    </source>
</reference>
<dbReference type="SMART" id="SM00421">
    <property type="entry name" value="HTH_LUXR"/>
    <property type="match status" value="1"/>
</dbReference>
<name>A0ABU9IG00_9SPHN</name>
<proteinExistence type="predicted"/>
<accession>A0ABU9IG00</accession>
<dbReference type="Pfam" id="PF00196">
    <property type="entry name" value="GerE"/>
    <property type="match status" value="1"/>
</dbReference>
<evidence type="ECO:0000313" key="5">
    <source>
        <dbReference type="EMBL" id="MEL1251097.1"/>
    </source>
</evidence>
<keyword evidence="6" id="KW-1185">Reference proteome</keyword>
<dbReference type="InterPro" id="IPR036388">
    <property type="entry name" value="WH-like_DNA-bd_sf"/>
</dbReference>
<dbReference type="InterPro" id="IPR000792">
    <property type="entry name" value="Tscrpt_reg_LuxR_C"/>
</dbReference>
<dbReference type="PANTHER" id="PTHR44688:SF16">
    <property type="entry name" value="DNA-BINDING TRANSCRIPTIONAL ACTIVATOR DEVR_DOSR"/>
    <property type="match status" value="1"/>
</dbReference>
<dbReference type="PRINTS" id="PR00038">
    <property type="entry name" value="HTHLUXR"/>
</dbReference>
<dbReference type="EMBL" id="JBBYHV010000002">
    <property type="protein sequence ID" value="MEL1251097.1"/>
    <property type="molecule type" value="Genomic_DNA"/>
</dbReference>